<keyword evidence="11 16" id="KW-0067">ATP-binding</keyword>
<proteinExistence type="inferred from homology"/>
<dbReference type="NCBIfam" id="TIGR00671">
    <property type="entry name" value="baf"/>
    <property type="match status" value="1"/>
</dbReference>
<evidence type="ECO:0000256" key="11">
    <source>
        <dbReference type="ARBA" id="ARBA00022840"/>
    </source>
</evidence>
<keyword evidence="18" id="KW-1185">Reference proteome</keyword>
<evidence type="ECO:0000256" key="8">
    <source>
        <dbReference type="ARBA" id="ARBA00022679"/>
    </source>
</evidence>
<gene>
    <name evidence="16" type="primary">coaX</name>
    <name evidence="17" type="ORF">HBH25_22860</name>
</gene>
<dbReference type="Gene3D" id="3.30.420.40">
    <property type="match status" value="2"/>
</dbReference>
<keyword evidence="9 16" id="KW-0547">Nucleotide-binding</keyword>
<feature type="binding site" evidence="16">
    <location>
        <begin position="6"/>
        <end position="13"/>
    </location>
    <ligand>
        <name>ATP</name>
        <dbReference type="ChEBI" id="CHEBI:30616"/>
    </ligand>
</feature>
<feature type="binding site" evidence="16">
    <location>
        <position position="180"/>
    </location>
    <ligand>
        <name>substrate</name>
    </ligand>
</feature>
<evidence type="ECO:0000256" key="15">
    <source>
        <dbReference type="ARBA" id="ARBA00040883"/>
    </source>
</evidence>
<reference evidence="17 18" key="1">
    <citation type="submission" date="2020-03" db="EMBL/GenBank/DDBJ databases">
        <authorList>
            <person name="Wang L."/>
            <person name="He N."/>
            <person name="Li Y."/>
            <person name="Fang Y."/>
            <person name="Zhang F."/>
        </authorList>
    </citation>
    <scope>NUCLEOTIDE SEQUENCE [LARGE SCALE GENOMIC DNA]</scope>
    <source>
        <strain evidence="18">hsmgli-8</strain>
    </source>
</reference>
<protein>
    <recommendedName>
        <fullName evidence="15 16">Type III pantothenate kinase</fullName>
        <ecNumber evidence="6 16">2.7.1.33</ecNumber>
    </recommendedName>
    <alternativeName>
        <fullName evidence="16">PanK-III</fullName>
    </alternativeName>
    <alternativeName>
        <fullName evidence="16">Pantothenic acid kinase</fullName>
    </alternativeName>
</protein>
<comment type="cofactor">
    <cofactor evidence="16">
        <name>NH4(+)</name>
        <dbReference type="ChEBI" id="CHEBI:28938"/>
    </cofactor>
    <cofactor evidence="16">
        <name>K(+)</name>
        <dbReference type="ChEBI" id="CHEBI:29103"/>
    </cofactor>
    <text evidence="16">A monovalent cation. Ammonium or potassium.</text>
</comment>
<dbReference type="InterPro" id="IPR004619">
    <property type="entry name" value="Type_III_PanK"/>
</dbReference>
<evidence type="ECO:0000256" key="1">
    <source>
        <dbReference type="ARBA" id="ARBA00001206"/>
    </source>
</evidence>
<evidence type="ECO:0000256" key="9">
    <source>
        <dbReference type="ARBA" id="ARBA00022741"/>
    </source>
</evidence>
<keyword evidence="10 16" id="KW-0418">Kinase</keyword>
<comment type="caution">
    <text evidence="17">The sequence shown here is derived from an EMBL/GenBank/DDBJ whole genome shotgun (WGS) entry which is preliminary data.</text>
</comment>
<accession>A0ABX0YL28</accession>
<keyword evidence="12 16" id="KW-0630">Potassium</keyword>
<evidence type="ECO:0000256" key="7">
    <source>
        <dbReference type="ARBA" id="ARBA00022490"/>
    </source>
</evidence>
<dbReference type="GO" id="GO:0004594">
    <property type="term" value="F:pantothenate kinase activity"/>
    <property type="evidence" value="ECO:0007669"/>
    <property type="project" value="UniProtKB-EC"/>
</dbReference>
<dbReference type="RefSeq" id="WP_168086215.1">
    <property type="nucleotide sequence ID" value="NZ_JAAVJI010000037.1"/>
</dbReference>
<dbReference type="InterPro" id="IPR043129">
    <property type="entry name" value="ATPase_NBD"/>
</dbReference>
<keyword evidence="13 16" id="KW-0173">Coenzyme A biosynthesis</keyword>
<dbReference type="PANTHER" id="PTHR34265">
    <property type="entry name" value="TYPE III PANTOTHENATE KINASE"/>
    <property type="match status" value="1"/>
</dbReference>
<dbReference type="SUPFAM" id="SSF53067">
    <property type="entry name" value="Actin-like ATPase domain"/>
    <property type="match status" value="2"/>
</dbReference>
<keyword evidence="7 16" id="KW-0963">Cytoplasm</keyword>
<dbReference type="Pfam" id="PF03309">
    <property type="entry name" value="Pan_kinase"/>
    <property type="match status" value="1"/>
</dbReference>
<feature type="binding site" evidence="16">
    <location>
        <position position="121"/>
    </location>
    <ligand>
        <name>K(+)</name>
        <dbReference type="ChEBI" id="CHEBI:29103"/>
    </ligand>
</feature>
<dbReference type="EMBL" id="JAAVJI010000037">
    <property type="protein sequence ID" value="NJP03655.1"/>
    <property type="molecule type" value="Genomic_DNA"/>
</dbReference>
<evidence type="ECO:0000256" key="16">
    <source>
        <dbReference type="HAMAP-Rule" id="MF_01274"/>
    </source>
</evidence>
<sequence length="251" mass="27271">MILELDCGNSFIKWRVIHSSGVIQAGGVVGSDEELLTHLSEAPSLRPLQCRLVSVRTEEETERLAALLRSQCSIETKVAQPARIQGGVANGYEAFERLGMDRWVAILAAFKLAGRACVVIDLGTAVTSDFISHDGEHLGGFICPGLQLMRGQLRTHTRRIRYDDYSADQAKATLLPGRSTVEAVERGCVLMLRGFVSTQLEHACAYWGADYSLFLTGGDAALVSDAFPQAHIVPDLVFQGLAIACPLEEKV</sequence>
<evidence type="ECO:0000256" key="10">
    <source>
        <dbReference type="ARBA" id="ARBA00022777"/>
    </source>
</evidence>
<evidence type="ECO:0000256" key="6">
    <source>
        <dbReference type="ARBA" id="ARBA00012102"/>
    </source>
</evidence>
<evidence type="ECO:0000256" key="3">
    <source>
        <dbReference type="ARBA" id="ARBA00004496"/>
    </source>
</evidence>
<evidence type="ECO:0000313" key="18">
    <source>
        <dbReference type="Proteomes" id="UP000746535"/>
    </source>
</evidence>
<dbReference type="CDD" id="cd24015">
    <property type="entry name" value="ASKHA_NBD_PanK-III"/>
    <property type="match status" value="1"/>
</dbReference>
<feature type="binding site" evidence="16">
    <location>
        <position position="124"/>
    </location>
    <ligand>
        <name>ATP</name>
        <dbReference type="ChEBI" id="CHEBI:30616"/>
    </ligand>
</feature>
<feature type="binding site" evidence="16">
    <location>
        <begin position="99"/>
        <end position="102"/>
    </location>
    <ligand>
        <name>substrate</name>
    </ligand>
</feature>
<evidence type="ECO:0000256" key="4">
    <source>
        <dbReference type="ARBA" id="ARBA00005225"/>
    </source>
</evidence>
<evidence type="ECO:0000313" key="17">
    <source>
        <dbReference type="EMBL" id="NJP03655.1"/>
    </source>
</evidence>
<name>A0ABX0YL28_9PSED</name>
<evidence type="ECO:0000256" key="12">
    <source>
        <dbReference type="ARBA" id="ARBA00022958"/>
    </source>
</evidence>
<evidence type="ECO:0000256" key="13">
    <source>
        <dbReference type="ARBA" id="ARBA00022993"/>
    </source>
</evidence>
<comment type="subcellular location">
    <subcellularLocation>
        <location evidence="3 16">Cytoplasm</location>
    </subcellularLocation>
</comment>
<dbReference type="NCBIfam" id="NF009859">
    <property type="entry name" value="PRK13322.1-4"/>
    <property type="match status" value="1"/>
</dbReference>
<dbReference type="HAMAP" id="MF_01274">
    <property type="entry name" value="Pantothen_kinase_3"/>
    <property type="match status" value="1"/>
</dbReference>
<evidence type="ECO:0000256" key="2">
    <source>
        <dbReference type="ARBA" id="ARBA00001958"/>
    </source>
</evidence>
<comment type="similarity">
    <text evidence="14 16">Belongs to the type III pantothenate kinase family.</text>
</comment>
<organism evidence="17 18">
    <name type="scientific">Pseudomonas quercus</name>
    <dbReference type="NCBI Taxonomy" id="2722792"/>
    <lineage>
        <taxon>Bacteria</taxon>
        <taxon>Pseudomonadati</taxon>
        <taxon>Pseudomonadota</taxon>
        <taxon>Gammaproteobacteria</taxon>
        <taxon>Pseudomonadales</taxon>
        <taxon>Pseudomonadaceae</taxon>
        <taxon>Pseudomonas</taxon>
    </lineage>
</organism>
<dbReference type="Proteomes" id="UP000746535">
    <property type="component" value="Unassembled WGS sequence"/>
</dbReference>
<comment type="catalytic activity">
    <reaction evidence="1 16">
        <text>(R)-pantothenate + ATP = (R)-4'-phosphopantothenate + ADP + H(+)</text>
        <dbReference type="Rhea" id="RHEA:16373"/>
        <dbReference type="ChEBI" id="CHEBI:10986"/>
        <dbReference type="ChEBI" id="CHEBI:15378"/>
        <dbReference type="ChEBI" id="CHEBI:29032"/>
        <dbReference type="ChEBI" id="CHEBI:30616"/>
        <dbReference type="ChEBI" id="CHEBI:456216"/>
        <dbReference type="EC" id="2.7.1.33"/>
    </reaction>
</comment>
<keyword evidence="8 16" id="KW-0808">Transferase</keyword>
<dbReference type="PANTHER" id="PTHR34265:SF1">
    <property type="entry name" value="TYPE III PANTOTHENATE KINASE"/>
    <property type="match status" value="1"/>
</dbReference>
<comment type="pathway">
    <text evidence="4 16">Cofactor biosynthesis; coenzyme A biosynthesis; CoA from (R)-pantothenate: step 1/5.</text>
</comment>
<keyword evidence="16" id="KW-0479">Metal-binding</keyword>
<evidence type="ECO:0000256" key="14">
    <source>
        <dbReference type="ARBA" id="ARBA00038036"/>
    </source>
</evidence>
<comment type="function">
    <text evidence="16">Catalyzes the phosphorylation of pantothenate (Pan), the first step in CoA biosynthesis.</text>
</comment>
<feature type="active site" description="Proton acceptor" evidence="16">
    <location>
        <position position="101"/>
    </location>
</feature>
<feature type="binding site" evidence="16">
    <location>
        <position position="92"/>
    </location>
    <ligand>
        <name>substrate</name>
    </ligand>
</feature>
<comment type="subunit">
    <text evidence="5 16">Homodimer.</text>
</comment>
<evidence type="ECO:0000256" key="5">
    <source>
        <dbReference type="ARBA" id="ARBA00011738"/>
    </source>
</evidence>
<comment type="cofactor">
    <cofactor evidence="2">
        <name>K(+)</name>
        <dbReference type="ChEBI" id="CHEBI:29103"/>
    </cofactor>
</comment>
<dbReference type="EC" id="2.7.1.33" evidence="6 16"/>